<accession>X7YS40</accession>
<name>X7YS40_MYCXE</name>
<organism evidence="1">
    <name type="scientific">Mycobacterium xenopi 4042</name>
    <dbReference type="NCBI Taxonomy" id="1299334"/>
    <lineage>
        <taxon>Bacteria</taxon>
        <taxon>Bacillati</taxon>
        <taxon>Actinomycetota</taxon>
        <taxon>Actinomycetes</taxon>
        <taxon>Mycobacteriales</taxon>
        <taxon>Mycobacteriaceae</taxon>
        <taxon>Mycobacterium</taxon>
    </lineage>
</organism>
<evidence type="ECO:0000313" key="1">
    <source>
        <dbReference type="EMBL" id="EUA09621.1"/>
    </source>
</evidence>
<proteinExistence type="predicted"/>
<sequence>MVLQTTPPPITVLFMAKNRAPHGLWNENRVGPTTTIDQHLVRLIDQSGVRGQ</sequence>
<dbReference type="EMBL" id="JAOB01000089">
    <property type="protein sequence ID" value="EUA09621.1"/>
    <property type="molecule type" value="Genomic_DNA"/>
</dbReference>
<protein>
    <submittedName>
        <fullName evidence="1">Uncharacterized protein</fullName>
    </submittedName>
</protein>
<comment type="caution">
    <text evidence="1">The sequence shown here is derived from an EMBL/GenBank/DDBJ whole genome shotgun (WGS) entry which is preliminary data.</text>
</comment>
<gene>
    <name evidence="1" type="ORF">I553_3705</name>
</gene>
<reference evidence="1" key="1">
    <citation type="submission" date="2014-01" db="EMBL/GenBank/DDBJ databases">
        <authorList>
            <person name="Brown-Elliot B."/>
            <person name="Wallace R."/>
            <person name="Lenaerts A."/>
            <person name="Ordway D."/>
            <person name="DeGroote M.A."/>
            <person name="Parker T."/>
            <person name="Sizemore C."/>
            <person name="Tallon L.J."/>
            <person name="Sadzewicz L.K."/>
            <person name="Sengamalay N."/>
            <person name="Fraser C.M."/>
            <person name="Hine E."/>
            <person name="Shefchek K.A."/>
            <person name="Das S.P."/>
            <person name="Tettelin H."/>
        </authorList>
    </citation>
    <scope>NUCLEOTIDE SEQUENCE [LARGE SCALE GENOMIC DNA]</scope>
    <source>
        <strain evidence="1">4042</strain>
    </source>
</reference>
<dbReference type="AlphaFoldDB" id="X7YS40"/>